<dbReference type="RefSeq" id="WP_027833406.1">
    <property type="nucleotide sequence ID" value="NZ_CP021330.1"/>
</dbReference>
<protein>
    <recommendedName>
        <fullName evidence="6">NnrU domain-containing protein</fullName>
    </recommendedName>
</protein>
<evidence type="ECO:0000259" key="6">
    <source>
        <dbReference type="Pfam" id="PF07298"/>
    </source>
</evidence>
<evidence type="ECO:0000256" key="2">
    <source>
        <dbReference type="ARBA" id="ARBA00022692"/>
    </source>
</evidence>
<keyword evidence="2 5" id="KW-0812">Transmembrane</keyword>
<feature type="transmembrane region" description="Helical" evidence="5">
    <location>
        <begin position="71"/>
        <end position="92"/>
    </location>
</feature>
<organism evidence="7 8">
    <name type="scientific">Maritalea myrionectae</name>
    <dbReference type="NCBI Taxonomy" id="454601"/>
    <lineage>
        <taxon>Bacteria</taxon>
        <taxon>Pseudomonadati</taxon>
        <taxon>Pseudomonadota</taxon>
        <taxon>Alphaproteobacteria</taxon>
        <taxon>Hyphomicrobiales</taxon>
        <taxon>Devosiaceae</taxon>
        <taxon>Maritalea</taxon>
    </lineage>
</organism>
<dbReference type="GO" id="GO:0016020">
    <property type="term" value="C:membrane"/>
    <property type="evidence" value="ECO:0007669"/>
    <property type="project" value="UniProtKB-SubCell"/>
</dbReference>
<feature type="transmembrane region" description="Helical" evidence="5">
    <location>
        <begin position="40"/>
        <end position="59"/>
    </location>
</feature>
<evidence type="ECO:0000256" key="3">
    <source>
        <dbReference type="ARBA" id="ARBA00022989"/>
    </source>
</evidence>
<dbReference type="InterPro" id="IPR009915">
    <property type="entry name" value="NnrU_dom"/>
</dbReference>
<sequence length="188" mass="20798">MVWLILGIVLFLGVHSARMLVPDFREKFIAKRGEMTWKGLYAVESLIGLALIVWGYGQARMDPVILYETPYFFRHIAYALMLIAFIVLAAAYVPAGKIKAAVKHPMILSVKIWALAHLLVNGDLASLILFLSFLGWAVWNRINVKRRGEPNPVAGPVTNDVIAIVIGGVAFVLFAFWAHGALIGVPLF</sequence>
<evidence type="ECO:0000313" key="7">
    <source>
        <dbReference type="EMBL" id="AVX04995.1"/>
    </source>
</evidence>
<gene>
    <name evidence="7" type="ORF">MXMO3_02483</name>
</gene>
<evidence type="ECO:0000313" key="8">
    <source>
        <dbReference type="Proteomes" id="UP000258927"/>
    </source>
</evidence>
<name>A0A2R4MGA5_9HYPH</name>
<keyword evidence="8" id="KW-1185">Reference proteome</keyword>
<accession>A0A2R4MGA5</accession>
<feature type="domain" description="NnrU" evidence="6">
    <location>
        <begin position="4"/>
        <end position="186"/>
    </location>
</feature>
<keyword evidence="4 5" id="KW-0472">Membrane</keyword>
<feature type="transmembrane region" description="Helical" evidence="5">
    <location>
        <begin position="160"/>
        <end position="185"/>
    </location>
</feature>
<dbReference type="Proteomes" id="UP000258927">
    <property type="component" value="Chromosome"/>
</dbReference>
<evidence type="ECO:0000256" key="1">
    <source>
        <dbReference type="ARBA" id="ARBA00004141"/>
    </source>
</evidence>
<dbReference type="Pfam" id="PF07298">
    <property type="entry name" value="NnrU"/>
    <property type="match status" value="1"/>
</dbReference>
<dbReference type="AlphaFoldDB" id="A0A2R4MGA5"/>
<evidence type="ECO:0000256" key="5">
    <source>
        <dbReference type="SAM" id="Phobius"/>
    </source>
</evidence>
<dbReference type="STRING" id="1122213.GCA_000423365_00122"/>
<dbReference type="EMBL" id="CP021330">
    <property type="protein sequence ID" value="AVX04995.1"/>
    <property type="molecule type" value="Genomic_DNA"/>
</dbReference>
<reference evidence="7 8" key="1">
    <citation type="submission" date="2017-05" db="EMBL/GenBank/DDBJ databases">
        <title>Genome Analysis of Maritalea myrionectae HL2708#5.</title>
        <authorList>
            <consortium name="Cotde Inc.-PKNU"/>
            <person name="Jang D."/>
            <person name="Oh H.-M."/>
        </authorList>
    </citation>
    <scope>NUCLEOTIDE SEQUENCE [LARGE SCALE GENOMIC DNA]</scope>
    <source>
        <strain evidence="7 8">HL2708#5</strain>
    </source>
</reference>
<comment type="subcellular location">
    <subcellularLocation>
        <location evidence="1">Membrane</location>
        <topology evidence="1">Multi-pass membrane protein</topology>
    </subcellularLocation>
</comment>
<feature type="transmembrane region" description="Helical" evidence="5">
    <location>
        <begin position="112"/>
        <end position="139"/>
    </location>
</feature>
<keyword evidence="3 5" id="KW-1133">Transmembrane helix</keyword>
<dbReference type="KEGG" id="mmyr:MXMO3_02483"/>
<evidence type="ECO:0000256" key="4">
    <source>
        <dbReference type="ARBA" id="ARBA00023136"/>
    </source>
</evidence>
<proteinExistence type="predicted"/>